<keyword evidence="1" id="KW-0808">Transferase</keyword>
<keyword evidence="2" id="KW-0012">Acyltransferase</keyword>
<feature type="signal peptide" evidence="3">
    <location>
        <begin position="1"/>
        <end position="26"/>
    </location>
</feature>
<evidence type="ECO:0000313" key="6">
    <source>
        <dbReference type="Proteomes" id="UP000606600"/>
    </source>
</evidence>
<protein>
    <submittedName>
        <fullName evidence="5">GNAT family N-acetyltransferase</fullName>
    </submittedName>
</protein>
<feature type="domain" description="N-acetyltransferase" evidence="4">
    <location>
        <begin position="1"/>
        <end position="186"/>
    </location>
</feature>
<dbReference type="EMBL" id="JACWMY010000014">
    <property type="protein sequence ID" value="MBD1366745.1"/>
    <property type="molecule type" value="Genomic_DNA"/>
</dbReference>
<dbReference type="InterPro" id="IPR050680">
    <property type="entry name" value="YpeA/RimI_acetyltransf"/>
</dbReference>
<dbReference type="Pfam" id="PF00583">
    <property type="entry name" value="Acetyltransf_1"/>
    <property type="match status" value="1"/>
</dbReference>
<evidence type="ECO:0000256" key="2">
    <source>
        <dbReference type="ARBA" id="ARBA00023315"/>
    </source>
</evidence>
<dbReference type="PANTHER" id="PTHR43420">
    <property type="entry name" value="ACETYLTRANSFERASE"/>
    <property type="match status" value="1"/>
</dbReference>
<dbReference type="InterPro" id="IPR016181">
    <property type="entry name" value="Acyl_CoA_acyltransferase"/>
</dbReference>
<dbReference type="SUPFAM" id="SSF55729">
    <property type="entry name" value="Acyl-CoA N-acyltransferases (Nat)"/>
    <property type="match status" value="1"/>
</dbReference>
<dbReference type="CDD" id="cd04301">
    <property type="entry name" value="NAT_SF"/>
    <property type="match status" value="1"/>
</dbReference>
<dbReference type="Proteomes" id="UP000606600">
    <property type="component" value="Unassembled WGS sequence"/>
</dbReference>
<evidence type="ECO:0000256" key="1">
    <source>
        <dbReference type="ARBA" id="ARBA00022679"/>
    </source>
</evidence>
<evidence type="ECO:0000313" key="5">
    <source>
        <dbReference type="EMBL" id="MBD1366745.1"/>
    </source>
</evidence>
<evidence type="ECO:0000256" key="3">
    <source>
        <dbReference type="SAM" id="SignalP"/>
    </source>
</evidence>
<accession>A0ABR7WWR9</accession>
<proteinExistence type="predicted"/>
<keyword evidence="6" id="KW-1185">Reference proteome</keyword>
<comment type="caution">
    <text evidence="5">The sequence shown here is derived from an EMBL/GenBank/DDBJ whole genome shotgun (WGS) entry which is preliminary data.</text>
</comment>
<gene>
    <name evidence="5" type="ORF">IDJ77_23235</name>
</gene>
<name>A0ABR7WWR9_9SPHI</name>
<sequence length="186" mass="20319">MIRPATPADAPAIAQLILLAMGNALASKFANSDDPAVAEALFTRFAGLRGNQYSYENVLLWEENGDVCGMIAAYDGAKLDELRTPFLNYTRQQLRFTGTPEDETLSGEFYIDCLSVFPQYQGKGIAKSLIKALFARAAKLGHQTVGLLVSKGNDKAKKLYTGLGFEVVGEQALLGGRHYHLQYQLP</sequence>
<dbReference type="PROSITE" id="PS51186">
    <property type="entry name" value="GNAT"/>
    <property type="match status" value="1"/>
</dbReference>
<dbReference type="RefSeq" id="WP_191191383.1">
    <property type="nucleotide sequence ID" value="NZ_JACWMY010000014.1"/>
</dbReference>
<evidence type="ECO:0000259" key="4">
    <source>
        <dbReference type="PROSITE" id="PS51186"/>
    </source>
</evidence>
<reference evidence="5 6" key="1">
    <citation type="submission" date="2020-09" db="EMBL/GenBank/DDBJ databases">
        <title>Novel species of Mucilaginibacter isolated from a glacier on the Tibetan Plateau.</title>
        <authorList>
            <person name="Liu Q."/>
            <person name="Xin Y.-H."/>
        </authorList>
    </citation>
    <scope>NUCLEOTIDE SEQUENCE [LARGE SCALE GENOMIC DNA]</scope>
    <source>
        <strain evidence="5 6">ZT4R22</strain>
    </source>
</reference>
<feature type="chain" id="PRO_5046541455" evidence="3">
    <location>
        <begin position="27"/>
        <end position="186"/>
    </location>
</feature>
<dbReference type="InterPro" id="IPR000182">
    <property type="entry name" value="GNAT_dom"/>
</dbReference>
<keyword evidence="3" id="KW-0732">Signal</keyword>
<dbReference type="Gene3D" id="3.40.630.30">
    <property type="match status" value="1"/>
</dbReference>
<organism evidence="5 6">
    <name type="scientific">Mucilaginibacter pankratovii</name>
    <dbReference type="NCBI Taxonomy" id="2772110"/>
    <lineage>
        <taxon>Bacteria</taxon>
        <taxon>Pseudomonadati</taxon>
        <taxon>Bacteroidota</taxon>
        <taxon>Sphingobacteriia</taxon>
        <taxon>Sphingobacteriales</taxon>
        <taxon>Sphingobacteriaceae</taxon>
        <taxon>Mucilaginibacter</taxon>
    </lineage>
</organism>